<name>A0A699RMT1_TANCI</name>
<evidence type="ECO:0000313" key="1">
    <source>
        <dbReference type="EMBL" id="GFC87073.1"/>
    </source>
</evidence>
<feature type="non-terminal residue" evidence="1">
    <location>
        <position position="25"/>
    </location>
</feature>
<gene>
    <name evidence="1" type="ORF">Tci_859043</name>
</gene>
<sequence length="25" mass="2919">MKELVKVFEVKVFEAVVVVKQVEKL</sequence>
<reference evidence="1" key="1">
    <citation type="journal article" date="2019" name="Sci. Rep.">
        <title>Draft genome of Tanacetum cinerariifolium, the natural source of mosquito coil.</title>
        <authorList>
            <person name="Yamashiro T."/>
            <person name="Shiraishi A."/>
            <person name="Satake H."/>
            <person name="Nakayama K."/>
        </authorList>
    </citation>
    <scope>NUCLEOTIDE SEQUENCE</scope>
</reference>
<organism evidence="1">
    <name type="scientific">Tanacetum cinerariifolium</name>
    <name type="common">Dalmatian daisy</name>
    <name type="synonym">Chrysanthemum cinerariifolium</name>
    <dbReference type="NCBI Taxonomy" id="118510"/>
    <lineage>
        <taxon>Eukaryota</taxon>
        <taxon>Viridiplantae</taxon>
        <taxon>Streptophyta</taxon>
        <taxon>Embryophyta</taxon>
        <taxon>Tracheophyta</taxon>
        <taxon>Spermatophyta</taxon>
        <taxon>Magnoliopsida</taxon>
        <taxon>eudicotyledons</taxon>
        <taxon>Gunneridae</taxon>
        <taxon>Pentapetalae</taxon>
        <taxon>asterids</taxon>
        <taxon>campanulids</taxon>
        <taxon>Asterales</taxon>
        <taxon>Asteraceae</taxon>
        <taxon>Asteroideae</taxon>
        <taxon>Anthemideae</taxon>
        <taxon>Anthemidinae</taxon>
        <taxon>Tanacetum</taxon>
    </lineage>
</organism>
<dbReference type="AlphaFoldDB" id="A0A699RMT1"/>
<accession>A0A699RMT1</accession>
<proteinExistence type="predicted"/>
<protein>
    <submittedName>
        <fullName evidence="1">Uncharacterized protein</fullName>
    </submittedName>
</protein>
<comment type="caution">
    <text evidence="1">The sequence shown here is derived from an EMBL/GenBank/DDBJ whole genome shotgun (WGS) entry which is preliminary data.</text>
</comment>
<dbReference type="EMBL" id="BKCJ011108521">
    <property type="protein sequence ID" value="GFC87073.1"/>
    <property type="molecule type" value="Genomic_DNA"/>
</dbReference>